<gene>
    <name evidence="2" type="ORF">Q4490_10860</name>
    <name evidence="3" type="ORF">Q8W30_14200</name>
</gene>
<reference evidence="2" key="1">
    <citation type="submission" date="2023-07" db="EMBL/GenBank/DDBJ databases">
        <title>Genome content predicts the carbon catabolic preferences of heterotrophic bacteria.</title>
        <authorList>
            <person name="Gralka M."/>
        </authorList>
    </citation>
    <scope>NUCLEOTIDE SEQUENCE</scope>
    <source>
        <strain evidence="3">5G01</strain>
        <strain evidence="2">I2M16</strain>
    </source>
</reference>
<evidence type="ECO:0000313" key="2">
    <source>
        <dbReference type="EMBL" id="MDO6454063.1"/>
    </source>
</evidence>
<dbReference type="SUPFAM" id="SSF141371">
    <property type="entry name" value="PilZ domain-like"/>
    <property type="match status" value="1"/>
</dbReference>
<dbReference type="GeneID" id="89456115"/>
<dbReference type="RefSeq" id="WP_075172053.1">
    <property type="nucleotide sequence ID" value="NZ_CAXHZV010000019.1"/>
</dbReference>
<dbReference type="EMBL" id="JAUYVO010000010">
    <property type="protein sequence ID" value="MDP2523725.1"/>
    <property type="molecule type" value="Genomic_DNA"/>
</dbReference>
<name>A0AAW7XID0_9GAMM</name>
<proteinExistence type="predicted"/>
<sequence length="137" mass="15643">MPRQYIRHPAQIPIQVEDASHTLECPAQTHNISLGGLACESRLAFSPGDRVEIVIPILQPAFSAQGHVMWCEKYIDHFLLGIGFDNLQQVYAIRMIEQVCHIEQYKQSIEKNGRAITTEEAALEWISKYAKEFPKLH</sequence>
<evidence type="ECO:0000313" key="4">
    <source>
        <dbReference type="Proteomes" id="UP001169862"/>
    </source>
</evidence>
<organism evidence="2 4">
    <name type="scientific">Neptunomonas phycophila</name>
    <dbReference type="NCBI Taxonomy" id="1572645"/>
    <lineage>
        <taxon>Bacteria</taxon>
        <taxon>Pseudomonadati</taxon>
        <taxon>Pseudomonadota</taxon>
        <taxon>Gammaproteobacteria</taxon>
        <taxon>Oceanospirillales</taxon>
        <taxon>Oceanospirillaceae</taxon>
        <taxon>Neptunomonas</taxon>
    </lineage>
</organism>
<comment type="caution">
    <text evidence="2">The sequence shown here is derived from an EMBL/GenBank/DDBJ whole genome shotgun (WGS) entry which is preliminary data.</text>
</comment>
<accession>A0AAW7XID0</accession>
<feature type="domain" description="PilZ" evidence="1">
    <location>
        <begin position="3"/>
        <end position="91"/>
    </location>
</feature>
<keyword evidence="5" id="KW-1185">Reference proteome</keyword>
<protein>
    <submittedName>
        <fullName evidence="2">PilZ domain-containing protein</fullName>
    </submittedName>
</protein>
<dbReference type="AlphaFoldDB" id="A0AAW7XID0"/>
<dbReference type="InterPro" id="IPR009875">
    <property type="entry name" value="PilZ_domain"/>
</dbReference>
<evidence type="ECO:0000313" key="5">
    <source>
        <dbReference type="Proteomes" id="UP001177341"/>
    </source>
</evidence>
<evidence type="ECO:0000259" key="1">
    <source>
        <dbReference type="Pfam" id="PF07238"/>
    </source>
</evidence>
<dbReference type="Proteomes" id="UP001177341">
    <property type="component" value="Unassembled WGS sequence"/>
</dbReference>
<dbReference type="Gene3D" id="2.40.10.220">
    <property type="entry name" value="predicted glycosyltransferase like domains"/>
    <property type="match status" value="1"/>
</dbReference>
<dbReference type="Proteomes" id="UP001169862">
    <property type="component" value="Unassembled WGS sequence"/>
</dbReference>
<dbReference type="Pfam" id="PF07238">
    <property type="entry name" value="PilZ"/>
    <property type="match status" value="1"/>
</dbReference>
<dbReference type="EMBL" id="JAUOPG010000006">
    <property type="protein sequence ID" value="MDO6454063.1"/>
    <property type="molecule type" value="Genomic_DNA"/>
</dbReference>
<evidence type="ECO:0000313" key="3">
    <source>
        <dbReference type="EMBL" id="MDP2523725.1"/>
    </source>
</evidence>
<dbReference type="GO" id="GO:0035438">
    <property type="term" value="F:cyclic-di-GMP binding"/>
    <property type="evidence" value="ECO:0007669"/>
    <property type="project" value="InterPro"/>
</dbReference>